<dbReference type="PANTHER" id="PTHR33327">
    <property type="entry name" value="ENDONUCLEASE"/>
    <property type="match status" value="1"/>
</dbReference>
<dbReference type="GO" id="GO:0006508">
    <property type="term" value="P:proteolysis"/>
    <property type="evidence" value="ECO:0007669"/>
    <property type="project" value="InterPro"/>
</dbReference>
<accession>A0A6P7FDT8</accession>
<dbReference type="Pfam" id="PF00077">
    <property type="entry name" value="RVP"/>
    <property type="match status" value="1"/>
</dbReference>
<dbReference type="InterPro" id="IPR021109">
    <property type="entry name" value="Peptidase_aspartic_dom_sf"/>
</dbReference>
<evidence type="ECO:0000256" key="1">
    <source>
        <dbReference type="ARBA" id="ARBA00022801"/>
    </source>
</evidence>
<keyword evidence="1" id="KW-0378">Hydrolase</keyword>
<protein>
    <submittedName>
        <fullName evidence="3">Uncharacterized protein LOC114328356</fullName>
    </submittedName>
</protein>
<reference evidence="3" key="1">
    <citation type="submission" date="2025-08" db="UniProtKB">
        <authorList>
            <consortium name="RefSeq"/>
        </authorList>
    </citation>
    <scope>IDENTIFICATION</scope>
    <source>
        <tissue evidence="3">Whole insect</tissue>
    </source>
</reference>
<dbReference type="RefSeq" id="XP_028132992.1">
    <property type="nucleotide sequence ID" value="XM_028277191.1"/>
</dbReference>
<dbReference type="AlphaFoldDB" id="A0A6P7FDT8"/>
<name>A0A6P7FDT8_DIAVI</name>
<organism evidence="3">
    <name type="scientific">Diabrotica virgifera virgifera</name>
    <name type="common">western corn rootworm</name>
    <dbReference type="NCBI Taxonomy" id="50390"/>
    <lineage>
        <taxon>Eukaryota</taxon>
        <taxon>Metazoa</taxon>
        <taxon>Ecdysozoa</taxon>
        <taxon>Arthropoda</taxon>
        <taxon>Hexapoda</taxon>
        <taxon>Insecta</taxon>
        <taxon>Pterygota</taxon>
        <taxon>Neoptera</taxon>
        <taxon>Endopterygota</taxon>
        <taxon>Coleoptera</taxon>
        <taxon>Polyphaga</taxon>
        <taxon>Cucujiformia</taxon>
        <taxon>Chrysomeloidea</taxon>
        <taxon>Chrysomelidae</taxon>
        <taxon>Galerucinae</taxon>
        <taxon>Diabroticina</taxon>
        <taxon>Diabroticites</taxon>
        <taxon>Diabrotica</taxon>
    </lineage>
</organism>
<dbReference type="PROSITE" id="PS50175">
    <property type="entry name" value="ASP_PROT_RETROV"/>
    <property type="match status" value="1"/>
</dbReference>
<dbReference type="InterPro" id="IPR018061">
    <property type="entry name" value="Retropepsins"/>
</dbReference>
<dbReference type="PROSITE" id="PS00141">
    <property type="entry name" value="ASP_PROTEASE"/>
    <property type="match status" value="1"/>
</dbReference>
<dbReference type="InterPro" id="IPR001969">
    <property type="entry name" value="Aspartic_peptidase_AS"/>
</dbReference>
<sequence length="260" mass="28870">MELTLGDLKPTQLLHKMQALATDSISTKFFWLDRLPPSVRSVISVLDGDLEELAKKADKYLRCSNFPVMAVTESPILDKAVAALNDQVSALSNRLAVAEERQQIQMVNSTKSSSDEQRYYHRRFGAQAKKCRLPCSFTKKRPKGAVMATTSTPHIPRRLFITDGVLQLQFLIDTGADLSVLPRKICTATRPSTVCLYSATGSCIQTYGQRQLSLNLGLDQPVTWTFVVADVTTPILGADFLTHYGISVDMRNKRLVSSNM</sequence>
<evidence type="ECO:0000313" key="3">
    <source>
        <dbReference type="RefSeq" id="XP_028132992.1"/>
    </source>
</evidence>
<dbReference type="SUPFAM" id="SSF50630">
    <property type="entry name" value="Acid proteases"/>
    <property type="match status" value="1"/>
</dbReference>
<dbReference type="GO" id="GO:0004190">
    <property type="term" value="F:aspartic-type endopeptidase activity"/>
    <property type="evidence" value="ECO:0007669"/>
    <property type="project" value="InterPro"/>
</dbReference>
<dbReference type="InterPro" id="IPR001995">
    <property type="entry name" value="Peptidase_A2_cat"/>
</dbReference>
<gene>
    <name evidence="3" type="primary">LOC114328356</name>
</gene>
<dbReference type="Gene3D" id="2.40.70.10">
    <property type="entry name" value="Acid Proteases"/>
    <property type="match status" value="1"/>
</dbReference>
<proteinExistence type="predicted"/>
<dbReference type="PANTHER" id="PTHR33327:SF3">
    <property type="entry name" value="RNA-DIRECTED DNA POLYMERASE"/>
    <property type="match status" value="1"/>
</dbReference>
<dbReference type="InParanoid" id="A0A6P7FDT8"/>
<evidence type="ECO:0000259" key="2">
    <source>
        <dbReference type="PROSITE" id="PS50175"/>
    </source>
</evidence>
<feature type="domain" description="Peptidase A2" evidence="2">
    <location>
        <begin position="168"/>
        <end position="240"/>
    </location>
</feature>